<reference evidence="3 4" key="1">
    <citation type="submission" date="2021-08" db="EMBL/GenBank/DDBJ databases">
        <title>Comparative Genomics Analysis of the Genus Qipengyuania Reveals Extensive Genetic Diversity and Metabolic Versatility, Including the Description of Fifteen Novel Species.</title>
        <authorList>
            <person name="Liu Y."/>
        </authorList>
    </citation>
    <scope>NUCLEOTIDE SEQUENCE [LARGE SCALE GENOMIC DNA]</scope>
    <source>
        <strain evidence="3 4">1NDH1</strain>
    </source>
</reference>
<dbReference type="Pfam" id="PF01370">
    <property type="entry name" value="Epimerase"/>
    <property type="match status" value="1"/>
</dbReference>
<dbReference type="SUPFAM" id="SSF51735">
    <property type="entry name" value="NAD(P)-binding Rossmann-fold domains"/>
    <property type="match status" value="1"/>
</dbReference>
<evidence type="ECO:0000259" key="2">
    <source>
        <dbReference type="Pfam" id="PF01370"/>
    </source>
</evidence>
<feature type="domain" description="NAD-dependent epimerase/dehydratase" evidence="2">
    <location>
        <begin position="41"/>
        <end position="248"/>
    </location>
</feature>
<feature type="region of interest" description="Disordered" evidence="1">
    <location>
        <begin position="1"/>
        <end position="22"/>
    </location>
</feature>
<evidence type="ECO:0000313" key="4">
    <source>
        <dbReference type="Proteomes" id="UP000824321"/>
    </source>
</evidence>
<keyword evidence="4" id="KW-1185">Reference proteome</keyword>
<organism evidence="3 4">
    <name type="scientific">Qipengyuania gelatinilytica</name>
    <dbReference type="NCBI Taxonomy" id="2867231"/>
    <lineage>
        <taxon>Bacteria</taxon>
        <taxon>Pseudomonadati</taxon>
        <taxon>Pseudomonadota</taxon>
        <taxon>Alphaproteobacteria</taxon>
        <taxon>Sphingomonadales</taxon>
        <taxon>Erythrobacteraceae</taxon>
        <taxon>Qipengyuania</taxon>
    </lineage>
</organism>
<evidence type="ECO:0000256" key="1">
    <source>
        <dbReference type="SAM" id="MobiDB-lite"/>
    </source>
</evidence>
<accession>A0ABX9A508</accession>
<dbReference type="PANTHER" id="PTHR12126:SF11">
    <property type="entry name" value="NADH DEHYDROGENASE [UBIQUINONE] 1 ALPHA SUBCOMPLEX SUBUNIT 9, MITOCHONDRIAL"/>
    <property type="match status" value="1"/>
</dbReference>
<protein>
    <submittedName>
        <fullName evidence="3">Complex I NDUFA9 subunit family protein</fullName>
    </submittedName>
</protein>
<dbReference type="CDD" id="cd05271">
    <property type="entry name" value="NDUFA9_like_SDR_a"/>
    <property type="match status" value="1"/>
</dbReference>
<dbReference type="InterPro" id="IPR036291">
    <property type="entry name" value="NAD(P)-bd_dom_sf"/>
</dbReference>
<dbReference type="InterPro" id="IPR001509">
    <property type="entry name" value="Epimerase_deHydtase"/>
</dbReference>
<dbReference type="Proteomes" id="UP000824321">
    <property type="component" value="Chromosome"/>
</dbReference>
<gene>
    <name evidence="3" type="ORF">K3136_06715</name>
</gene>
<dbReference type="Gene3D" id="3.40.50.720">
    <property type="entry name" value="NAD(P)-binding Rossmann-like Domain"/>
    <property type="match status" value="1"/>
</dbReference>
<sequence length="345" mass="37326">MRGTLAASHGLRLGAARNPNGQHQFPRQVMANSSALNGKLVVLMGGSGFLGNYVAQALLERGARLRIAARNPEKAFSLKPLANLGQLQFARCDATNRQSVERCIEGADAVVNLVGSFQGDLYKLMGDAPGWMAEAATNAGAGAFVHVSAIAAEPDEDTTNDYAAAKHRGEQAVKAAFKNATIVRPSIVFGKDDNFLNMFGDLISKLPVLPVFGPDAQLQLVYVDDVAEVIARSLENPGKHGGKTYELGGPEKLTMMEINQRIADAQRRKRTFLPMPDGLSATFAALPGTPMGSDQWNLLKQGNVASGDYPGFEKFDIEPKPLGLFLDKWMTRYRKHGRFEPRLSA</sequence>
<dbReference type="InterPro" id="IPR051207">
    <property type="entry name" value="ComplexI_NDUFA9_subunit"/>
</dbReference>
<proteinExistence type="predicted"/>
<name>A0ABX9A508_9SPHN</name>
<dbReference type="PANTHER" id="PTHR12126">
    <property type="entry name" value="NADH-UBIQUINONE OXIDOREDUCTASE 39 KDA SUBUNIT-RELATED"/>
    <property type="match status" value="1"/>
</dbReference>
<dbReference type="EMBL" id="CP081294">
    <property type="protein sequence ID" value="QZD96366.1"/>
    <property type="molecule type" value="Genomic_DNA"/>
</dbReference>
<evidence type="ECO:0000313" key="3">
    <source>
        <dbReference type="EMBL" id="QZD96366.1"/>
    </source>
</evidence>